<keyword evidence="5" id="KW-0964">Secreted</keyword>
<keyword evidence="8" id="KW-0969">Cilium</keyword>
<dbReference type="GO" id="GO:0007155">
    <property type="term" value="P:cell adhesion"/>
    <property type="evidence" value="ECO:0007669"/>
    <property type="project" value="InterPro"/>
</dbReference>
<organism evidence="8 9">
    <name type="scientific">Ferrimonas marina</name>
    <dbReference type="NCBI Taxonomy" id="299255"/>
    <lineage>
        <taxon>Bacteria</taxon>
        <taxon>Pseudomonadati</taxon>
        <taxon>Pseudomonadota</taxon>
        <taxon>Gammaproteobacteria</taxon>
        <taxon>Alteromonadales</taxon>
        <taxon>Ferrimonadaceae</taxon>
        <taxon>Ferrimonas</taxon>
    </lineage>
</organism>
<keyword evidence="8" id="KW-0966">Cell projection</keyword>
<dbReference type="InterPro" id="IPR010809">
    <property type="entry name" value="FliD_C"/>
</dbReference>
<dbReference type="OrthoDB" id="9810816at2"/>
<name>A0A1M5TDZ9_9GAMM</name>
<evidence type="ECO:0000256" key="5">
    <source>
        <dbReference type="RuleBase" id="RU362066"/>
    </source>
</evidence>
<keyword evidence="3" id="KW-0175">Coiled coil</keyword>
<dbReference type="PANTHER" id="PTHR30288:SF0">
    <property type="entry name" value="FLAGELLAR HOOK-ASSOCIATED PROTEIN 2"/>
    <property type="match status" value="1"/>
</dbReference>
<dbReference type="AlphaFoldDB" id="A0A1M5TDZ9"/>
<comment type="subunit">
    <text evidence="2 5">Homopentamer.</text>
</comment>
<feature type="domain" description="Flagellar hook-associated protein 2 N-terminal" evidence="6">
    <location>
        <begin position="48"/>
        <end position="147"/>
    </location>
</feature>
<dbReference type="Proteomes" id="UP000184268">
    <property type="component" value="Unassembled WGS sequence"/>
</dbReference>
<dbReference type="InterPro" id="IPR010810">
    <property type="entry name" value="Flagellin_hook_IN_motif"/>
</dbReference>
<dbReference type="GO" id="GO:0071973">
    <property type="term" value="P:bacterial-type flagellum-dependent cell motility"/>
    <property type="evidence" value="ECO:0007669"/>
    <property type="project" value="TreeGrafter"/>
</dbReference>
<evidence type="ECO:0000256" key="4">
    <source>
        <dbReference type="ARBA" id="ARBA00023143"/>
    </source>
</evidence>
<protein>
    <recommendedName>
        <fullName evidence="5">Flagellar hook-associated protein 2</fullName>
        <shortName evidence="5">HAP2</shortName>
    </recommendedName>
    <alternativeName>
        <fullName evidence="5">Flagellar cap protein</fullName>
    </alternativeName>
</protein>
<evidence type="ECO:0000256" key="3">
    <source>
        <dbReference type="ARBA" id="ARBA00023054"/>
    </source>
</evidence>
<feature type="domain" description="Flagellar hook-associated protein 2 C-terminal" evidence="7">
    <location>
        <begin position="272"/>
        <end position="447"/>
    </location>
</feature>
<dbReference type="EMBL" id="FQXG01000003">
    <property type="protein sequence ID" value="SHH48911.1"/>
    <property type="molecule type" value="Genomic_DNA"/>
</dbReference>
<keyword evidence="9" id="KW-1185">Reference proteome</keyword>
<dbReference type="RefSeq" id="WP_067663335.1">
    <property type="nucleotide sequence ID" value="NZ_FQXG01000003.1"/>
</dbReference>
<dbReference type="GO" id="GO:0005576">
    <property type="term" value="C:extracellular region"/>
    <property type="evidence" value="ECO:0007669"/>
    <property type="project" value="UniProtKB-SubCell"/>
</dbReference>
<keyword evidence="4 5" id="KW-0975">Bacterial flagellum</keyword>
<evidence type="ECO:0000259" key="7">
    <source>
        <dbReference type="Pfam" id="PF07195"/>
    </source>
</evidence>
<gene>
    <name evidence="8" type="ORF">SAMN02745129_2101</name>
</gene>
<comment type="function">
    <text evidence="5">Required for morphogenesis and for the elongation of the flagellar filament by facilitating polymerization of the flagellin monomers at the tip of growing filament. Forms a capping structure, which prevents flagellin subunits (transported through the central channel of the flagellum) from leaking out without polymerization at the distal end.</text>
</comment>
<evidence type="ECO:0000256" key="2">
    <source>
        <dbReference type="ARBA" id="ARBA00011255"/>
    </source>
</evidence>
<dbReference type="Pfam" id="PF07196">
    <property type="entry name" value="Flagellin_IN"/>
    <property type="match status" value="1"/>
</dbReference>
<proteinExistence type="inferred from homology"/>
<evidence type="ECO:0000313" key="9">
    <source>
        <dbReference type="Proteomes" id="UP000184268"/>
    </source>
</evidence>
<accession>A0A1M5TDZ9</accession>
<comment type="similarity">
    <text evidence="1 5">Belongs to the FliD family.</text>
</comment>
<dbReference type="GO" id="GO:0009424">
    <property type="term" value="C:bacterial-type flagellum hook"/>
    <property type="evidence" value="ECO:0007669"/>
    <property type="project" value="UniProtKB-UniRule"/>
</dbReference>
<dbReference type="PANTHER" id="PTHR30288">
    <property type="entry name" value="FLAGELLAR CAP/ASSEMBLY PROTEIN FLID"/>
    <property type="match status" value="1"/>
</dbReference>
<evidence type="ECO:0000256" key="1">
    <source>
        <dbReference type="ARBA" id="ARBA00009764"/>
    </source>
</evidence>
<dbReference type="InterPro" id="IPR003481">
    <property type="entry name" value="FliD_N"/>
</dbReference>
<dbReference type="GO" id="GO:0009421">
    <property type="term" value="C:bacterial-type flagellum filament cap"/>
    <property type="evidence" value="ECO:0007669"/>
    <property type="project" value="InterPro"/>
</dbReference>
<keyword evidence="8" id="KW-0282">Flagellum</keyword>
<reference evidence="8 9" key="1">
    <citation type="submission" date="2016-11" db="EMBL/GenBank/DDBJ databases">
        <authorList>
            <person name="Jaros S."/>
            <person name="Januszkiewicz K."/>
            <person name="Wedrychowicz H."/>
        </authorList>
    </citation>
    <scope>NUCLEOTIDE SEQUENCE [LARGE SCALE GENOMIC DNA]</scope>
    <source>
        <strain evidence="8 9">DSM 16917</strain>
    </source>
</reference>
<dbReference type="Pfam" id="PF02465">
    <property type="entry name" value="FliD_N"/>
    <property type="match status" value="1"/>
</dbReference>
<dbReference type="Pfam" id="PF07195">
    <property type="entry name" value="FliD_C"/>
    <property type="match status" value="1"/>
</dbReference>
<dbReference type="STRING" id="299255.SAMN02745129_2101"/>
<sequence length="705" mass="74135">MTTGLSFDPFSNNGGQLVGGTTYFQNATSNAELANQILQASGGGSDFGFDTGLIVDQKLLQEFGTSIPMLQQQITNTRVRQGALNSLQTSVQSFQRDTLTRLSDPGYLVSQSIYVSDPDAAKVSIADQSAFRNNAQFSLEVLQLAQSSTLGSTHFTSPDQLAGSGDLTFDFGSYAPDGTFTGNGQGAGGTITLEAGDTLEDLVAKVNSADMGVRAELVSTGSGYQVVFRSEQTGAEYDMQITATPDAQAGSGSLNDFAYSRLGGGMTQAIAGQDALFKVNGIEYSSSTNQATDIMGMNISLTGVTSGEVNISIEQNPEQLIENVQYLVDSYNLLMDSLGFLDDASPGADYRGALHGEGIVAGVIEAMNDAIRVFESGDYNLTQMGLSFDANNNLVLDRSALTDALSNNPHLLSDALLTTAETSSSWVKVSDYGNDMSGNITAYYTKDGSYDFEVTTQAEQARASSGALPGAVTIGAGDQDLSVSINGVAVDIQIAQGTYTPDELALIIQSQINGNAEIRSGGHSVEVVAGADGSLSIATAGYGASRSVQITSDNAALGFTQMADPAIGVDIVGRINGELAIGEGNTLTSMLDNDTKGLTIEVDPGAPSGLTGSIDLQRGFLESLNNAFEQMATTTGVIGEKVSQYTTDLDAQDSASLLSQLEELEASYAKRETFHFKQYGAYEARFVAATNTTQMLEQMFFTEKK</sequence>
<comment type="subcellular location">
    <subcellularLocation>
        <location evidence="5">Secreted</location>
    </subcellularLocation>
    <subcellularLocation>
        <location evidence="5">Bacterial flagellum</location>
    </subcellularLocation>
</comment>
<evidence type="ECO:0000259" key="6">
    <source>
        <dbReference type="Pfam" id="PF02465"/>
    </source>
</evidence>
<dbReference type="InterPro" id="IPR040026">
    <property type="entry name" value="FliD"/>
</dbReference>
<evidence type="ECO:0000313" key="8">
    <source>
        <dbReference type="EMBL" id="SHH48911.1"/>
    </source>
</evidence>